<dbReference type="EMBL" id="JANBUP010000015">
    <property type="protein sequence ID" value="KAJ2813885.1"/>
    <property type="molecule type" value="Genomic_DNA"/>
</dbReference>
<sequence>MEAFKYFVRVCGVSTMVIAAVMGVVLFAVPTILYQRQVSSLFVTSGNNNGSHMTQGSKSGSLAWVFLDVISDWIAYAIKEFVYVGLARSWIQPALLTSLARAQMSEIWNSSDYYLVSVVRCTERAASLGVHVFLADSIVMIANLGFVAYNTQRLSYSALGVLIMAGAGVVYFRTRKGSGALLAIQRYRRRIIGDMDKTAHDLFSGSRVVRIHGAYSVFGDKLRELDSRQQAVGGLANAVLFTKYLWQYMVDAALSLGLVGVMLLVDVNSWRLTPASVQLYYETASKSLMLLSQLANIQADATNHAQVFQELCDVGNMVPEAPWLTVSNKAGAVARSSQQGRIVFSSCSLRYKQGDRLALNGVTFSIRAGERVGIVGRTGSGKSSLLLALLRVVELESGAISLDGVDVGKVGLHELRRSIGVVTQTAALVEGTVRSNIDPFEERTDAEISLAIRSCQLSELGADKWIEGGGRNLSAGQQQLVSICRAVLRRKKVLVLDEATANVDEHTEQIISAVVNREFKHSTVVIIAHRLEAIAGCSRILVMDDGRVVEQGAPRLLATRNGHYARLLRAAAAGGGNGEA</sequence>
<proteinExistence type="predicted"/>
<comment type="caution">
    <text evidence="1">The sequence shown here is derived from an EMBL/GenBank/DDBJ whole genome shotgun (WGS) entry which is preliminary data.</text>
</comment>
<reference evidence="1" key="1">
    <citation type="submission" date="2022-07" db="EMBL/GenBank/DDBJ databases">
        <title>Phylogenomic reconstructions and comparative analyses of Kickxellomycotina fungi.</title>
        <authorList>
            <person name="Reynolds N.K."/>
            <person name="Stajich J.E."/>
            <person name="Barry K."/>
            <person name="Grigoriev I.V."/>
            <person name="Crous P."/>
            <person name="Smith M.E."/>
        </authorList>
    </citation>
    <scope>NUCLEOTIDE SEQUENCE</scope>
    <source>
        <strain evidence="1">CBS 102833</strain>
    </source>
</reference>
<organism evidence="1 2">
    <name type="scientific">Coemansia furcata</name>
    <dbReference type="NCBI Taxonomy" id="417177"/>
    <lineage>
        <taxon>Eukaryota</taxon>
        <taxon>Fungi</taxon>
        <taxon>Fungi incertae sedis</taxon>
        <taxon>Zoopagomycota</taxon>
        <taxon>Kickxellomycotina</taxon>
        <taxon>Kickxellomycetes</taxon>
        <taxon>Kickxellales</taxon>
        <taxon>Kickxellaceae</taxon>
        <taxon>Coemansia</taxon>
    </lineage>
</organism>
<name>A0ACC1LR09_9FUNG</name>
<keyword evidence="2" id="KW-1185">Reference proteome</keyword>
<gene>
    <name evidence="1" type="ORF">H4S07_000339</name>
</gene>
<dbReference type="Proteomes" id="UP001140096">
    <property type="component" value="Unassembled WGS sequence"/>
</dbReference>
<protein>
    <submittedName>
        <fullName evidence="1">Uncharacterized protein</fullName>
    </submittedName>
</protein>
<evidence type="ECO:0000313" key="2">
    <source>
        <dbReference type="Proteomes" id="UP001140096"/>
    </source>
</evidence>
<evidence type="ECO:0000313" key="1">
    <source>
        <dbReference type="EMBL" id="KAJ2813885.1"/>
    </source>
</evidence>
<accession>A0ACC1LR09</accession>